<dbReference type="AlphaFoldDB" id="A0A5J9VTX7"/>
<dbReference type="InterPro" id="IPR055302">
    <property type="entry name" value="F-box_dom-containing"/>
</dbReference>
<dbReference type="PANTHER" id="PTHR32141:SF160">
    <property type="entry name" value="F-BOX DOMAIN-CONTAINING PROTEIN"/>
    <property type="match status" value="1"/>
</dbReference>
<evidence type="ECO:0000313" key="4">
    <source>
        <dbReference type="Proteomes" id="UP000324897"/>
    </source>
</evidence>
<dbReference type="InterPro" id="IPR055411">
    <property type="entry name" value="LRR_FXL15/At3g58940/PEG3-like"/>
</dbReference>
<dbReference type="Pfam" id="PF08387">
    <property type="entry name" value="FBD"/>
    <property type="match status" value="1"/>
</dbReference>
<evidence type="ECO:0000259" key="2">
    <source>
        <dbReference type="SMART" id="SM00579"/>
    </source>
</evidence>
<dbReference type="PANTHER" id="PTHR32141">
    <property type="match status" value="1"/>
</dbReference>
<reference evidence="3 4" key="1">
    <citation type="journal article" date="2019" name="Sci. Rep.">
        <title>A high-quality genome of Eragrostis curvula grass provides insights into Poaceae evolution and supports new strategies to enhance forage quality.</title>
        <authorList>
            <person name="Carballo J."/>
            <person name="Santos B.A.C.M."/>
            <person name="Zappacosta D."/>
            <person name="Garbus I."/>
            <person name="Selva J.P."/>
            <person name="Gallo C.A."/>
            <person name="Diaz A."/>
            <person name="Albertini E."/>
            <person name="Caccamo M."/>
            <person name="Echenique V."/>
        </authorList>
    </citation>
    <scope>NUCLEOTIDE SEQUENCE [LARGE SCALE GENOMIC DNA]</scope>
    <source>
        <strain evidence="4">cv. Victoria</strain>
        <tissue evidence="3">Leaf</tissue>
    </source>
</reference>
<dbReference type="Pfam" id="PF00646">
    <property type="entry name" value="F-box"/>
    <property type="match status" value="1"/>
</dbReference>
<evidence type="ECO:0000256" key="1">
    <source>
        <dbReference type="SAM" id="MobiDB-lite"/>
    </source>
</evidence>
<comment type="caution">
    <text evidence="3">The sequence shown here is derived from an EMBL/GenBank/DDBJ whole genome shotgun (WGS) entry which is preliminary data.</text>
</comment>
<dbReference type="OrthoDB" id="685842at2759"/>
<proteinExistence type="predicted"/>
<dbReference type="InterPro" id="IPR036047">
    <property type="entry name" value="F-box-like_dom_sf"/>
</dbReference>
<keyword evidence="4" id="KW-1185">Reference proteome</keyword>
<feature type="region of interest" description="Disordered" evidence="1">
    <location>
        <begin position="13"/>
        <end position="40"/>
    </location>
</feature>
<organism evidence="3 4">
    <name type="scientific">Eragrostis curvula</name>
    <name type="common">weeping love grass</name>
    <dbReference type="NCBI Taxonomy" id="38414"/>
    <lineage>
        <taxon>Eukaryota</taxon>
        <taxon>Viridiplantae</taxon>
        <taxon>Streptophyta</taxon>
        <taxon>Embryophyta</taxon>
        <taxon>Tracheophyta</taxon>
        <taxon>Spermatophyta</taxon>
        <taxon>Magnoliopsida</taxon>
        <taxon>Liliopsida</taxon>
        <taxon>Poales</taxon>
        <taxon>Poaceae</taxon>
        <taxon>PACMAD clade</taxon>
        <taxon>Chloridoideae</taxon>
        <taxon>Eragrostideae</taxon>
        <taxon>Eragrostidinae</taxon>
        <taxon>Eragrostis</taxon>
    </lineage>
</organism>
<dbReference type="SMART" id="SM00579">
    <property type="entry name" value="FBD"/>
    <property type="match status" value="1"/>
</dbReference>
<sequence>MSVFTGAQAQAKSMKSEVWHSQEPPPGRGGGGGDGGGPDLISLLPDEVLGSVISLLPTEEGARTQILSSRWRRLWRSAPLNLQVHGRSLTADVVSRILYEHRGAGRRFKVSHWSISDLPASLDGWLNSRALDGLQELDFCYNPLASPRQLMPPSALRFSPTLRIARFACCQFPDDAVHQVQFPNLLHLELHSVDIAEGSLHAMLIGSPALNRWELKYCSEDSPRPLMPPSALFFSSTVRVVKFGYCQFPDVAALKPHLPNLQHLGLERVSISEDSLHAMISCCPALTCLILDYCSDFYQFRINSLKLKRVEMDFRRSNTDRLEELIVENAPCLEVLHHRGPSEDSMDISIISAPKLKILGRLTDSMHKFKLGSTVFMGLDALRIATVMRSVKVLSLRLENLNLDVIINFMRCFPCLEKLYIKTYLKFTEDMEPPNTKKRLECLHRHLKKVQISYYYGNKSHVDFAKFFVLNARVLELMVLDVEDDKRTDDYWIENQRRKLQLENRASIGAQIEFTSEECFYYLNETHEFADPYTTFRKRFSSEHAQYCPLQSNQVKYNMFMI</sequence>
<dbReference type="Proteomes" id="UP000324897">
    <property type="component" value="Chromosome 4"/>
</dbReference>
<protein>
    <recommendedName>
        <fullName evidence="2">FBD domain-containing protein</fullName>
    </recommendedName>
</protein>
<dbReference type="SUPFAM" id="SSF81383">
    <property type="entry name" value="F-box domain"/>
    <property type="match status" value="1"/>
</dbReference>
<dbReference type="Gene3D" id="3.80.10.10">
    <property type="entry name" value="Ribonuclease Inhibitor"/>
    <property type="match status" value="1"/>
</dbReference>
<name>A0A5J9VTX7_9POAL</name>
<feature type="domain" description="FBD" evidence="2">
    <location>
        <begin position="441"/>
        <end position="515"/>
    </location>
</feature>
<dbReference type="SUPFAM" id="SSF52047">
    <property type="entry name" value="RNI-like"/>
    <property type="match status" value="1"/>
</dbReference>
<gene>
    <name evidence="3" type="ORF">EJB05_13090</name>
</gene>
<accession>A0A5J9VTX7</accession>
<dbReference type="Pfam" id="PF24758">
    <property type="entry name" value="LRR_At5g56370"/>
    <property type="match status" value="1"/>
</dbReference>
<dbReference type="Gramene" id="TVU39659">
    <property type="protein sequence ID" value="TVU39659"/>
    <property type="gene ID" value="EJB05_13090"/>
</dbReference>
<dbReference type="InterPro" id="IPR006566">
    <property type="entry name" value="FBD"/>
</dbReference>
<evidence type="ECO:0000313" key="3">
    <source>
        <dbReference type="EMBL" id="TVU39659.1"/>
    </source>
</evidence>
<dbReference type="InterPro" id="IPR001810">
    <property type="entry name" value="F-box_dom"/>
</dbReference>
<feature type="compositionally biased region" description="Gly residues" evidence="1">
    <location>
        <begin position="28"/>
        <end position="38"/>
    </location>
</feature>
<dbReference type="EMBL" id="RWGY01000007">
    <property type="protein sequence ID" value="TVU39659.1"/>
    <property type="molecule type" value="Genomic_DNA"/>
</dbReference>
<dbReference type="InterPro" id="IPR032675">
    <property type="entry name" value="LRR_dom_sf"/>
</dbReference>